<dbReference type="AlphaFoldDB" id="A0A5C4WZF0"/>
<feature type="domain" description="Polysaccharide pyruvyl transferase" evidence="1">
    <location>
        <begin position="16"/>
        <end position="340"/>
    </location>
</feature>
<organism evidence="2 3">
    <name type="scientific">Brevibacterium sediminis</name>
    <dbReference type="NCBI Taxonomy" id="1857024"/>
    <lineage>
        <taxon>Bacteria</taxon>
        <taxon>Bacillati</taxon>
        <taxon>Actinomycetota</taxon>
        <taxon>Actinomycetes</taxon>
        <taxon>Micrococcales</taxon>
        <taxon>Brevibacteriaceae</taxon>
        <taxon>Brevibacterium</taxon>
    </lineage>
</organism>
<reference evidence="2 3" key="1">
    <citation type="submission" date="2019-06" db="EMBL/GenBank/DDBJ databases">
        <authorList>
            <person name="Mardanova A.M."/>
            <person name="Pudova D.S."/>
            <person name="Shagimardanova E.I."/>
            <person name="Gogoleva N.E."/>
            <person name="Lutfullin M.T."/>
            <person name="Hadieva G.F."/>
            <person name="Sharipova M.R."/>
        </authorList>
    </citation>
    <scope>NUCLEOTIDE SEQUENCE [LARGE SCALE GENOMIC DNA]</scope>
    <source>
        <strain evidence="2 3">MG-1</strain>
    </source>
</reference>
<proteinExistence type="predicted"/>
<dbReference type="Proteomes" id="UP000314223">
    <property type="component" value="Unassembled WGS sequence"/>
</dbReference>
<evidence type="ECO:0000313" key="2">
    <source>
        <dbReference type="EMBL" id="TNM52956.1"/>
    </source>
</evidence>
<gene>
    <name evidence="2" type="ORF">FHQ09_16865</name>
</gene>
<dbReference type="PANTHER" id="PTHR36836">
    <property type="entry name" value="COLANIC ACID BIOSYNTHESIS PROTEIN WCAK"/>
    <property type="match status" value="1"/>
</dbReference>
<accession>A0A5C4WZF0</accession>
<dbReference type="InterPro" id="IPR007345">
    <property type="entry name" value="Polysacch_pyruvyl_Trfase"/>
</dbReference>
<evidence type="ECO:0000259" key="1">
    <source>
        <dbReference type="Pfam" id="PF04230"/>
    </source>
</evidence>
<name>A0A5C4WZF0_9MICO</name>
<evidence type="ECO:0000313" key="3">
    <source>
        <dbReference type="Proteomes" id="UP000314223"/>
    </source>
</evidence>
<dbReference type="RefSeq" id="WP_139470027.1">
    <property type="nucleotide sequence ID" value="NZ_VDMQ01000013.1"/>
</dbReference>
<protein>
    <recommendedName>
        <fullName evidence="1">Polysaccharide pyruvyl transferase domain-containing protein</fullName>
    </recommendedName>
</protein>
<dbReference type="PANTHER" id="PTHR36836:SF1">
    <property type="entry name" value="COLANIC ACID BIOSYNTHESIS PROTEIN WCAK"/>
    <property type="match status" value="1"/>
</dbReference>
<dbReference type="EMBL" id="VDMQ01000013">
    <property type="protein sequence ID" value="TNM52956.1"/>
    <property type="molecule type" value="Genomic_DNA"/>
</dbReference>
<dbReference type="Pfam" id="PF04230">
    <property type="entry name" value="PS_pyruv_trans"/>
    <property type="match status" value="1"/>
</dbReference>
<sequence length="469" mass="51459">MTRTMLFYGHVASNWGDLAINAGALELMRRAEVDIDGSTAVLLAPSDQFRRQAGFTLKGMKQLIVPADGRGRGGRDEVELLIDYVAHPHRFAEDVGMADVDLVVLNAGEHLFESATGENLVDLVWRILPALAAQSLKKPVVLLPSTVGPFRTSFGTALEEFLHQGVDAAAFRDLASRRLESPDLGQELPVLLDPGFFVPGLRAQEGENRDEDVLGIVLRPEDMGIRPGSRRSAFVQNKLRESQFRSSQAYRLFTSVAEAHLADGGRVKVIVQTRADREISTAVADHLIEIAGSDKVELIDPVGFRSFVDELGRLGALVTSRFHSVILASSQAVPTVGVYSETHGHKMPGLFELLKFPDCAVRLDDRSISTVRDEVDTALSTVRGSIDEIHNRIRANRTLVRRWLAEAIASQETTTFDTSALKIEALALLYRAGLERTQKESLSQVLQAVHDLRDADSRSDDNAPGAELR</sequence>
<comment type="caution">
    <text evidence="2">The sequence shown here is derived from an EMBL/GenBank/DDBJ whole genome shotgun (WGS) entry which is preliminary data.</text>
</comment>